<proteinExistence type="predicted"/>
<dbReference type="Proteomes" id="UP000250043">
    <property type="component" value="Unassembled WGS sequence"/>
</dbReference>
<reference evidence="1 2" key="1">
    <citation type="submission" date="2016-07" db="EMBL/GenBank/DDBJ databases">
        <title>Draft genome of the white-rot fungus Obba rivulosa 3A-2.</title>
        <authorList>
            <consortium name="DOE Joint Genome Institute"/>
            <person name="Miettinen O."/>
            <person name="Riley R."/>
            <person name="Acob R."/>
            <person name="Barry K."/>
            <person name="Cullen D."/>
            <person name="De Vries R."/>
            <person name="Hainaut M."/>
            <person name="Hatakka A."/>
            <person name="Henrissat B."/>
            <person name="Hilden K."/>
            <person name="Kuo R."/>
            <person name="Labutti K."/>
            <person name="Lipzen A."/>
            <person name="Makela M.R."/>
            <person name="Sandor L."/>
            <person name="Spatafora J.W."/>
            <person name="Grigoriev I.V."/>
            <person name="Hibbett D.S."/>
        </authorList>
    </citation>
    <scope>NUCLEOTIDE SEQUENCE [LARGE SCALE GENOMIC DNA]</scope>
    <source>
        <strain evidence="1 2">3A-2</strain>
    </source>
</reference>
<evidence type="ECO:0000313" key="1">
    <source>
        <dbReference type="EMBL" id="OCH95334.1"/>
    </source>
</evidence>
<dbReference type="AlphaFoldDB" id="A0A8E2DT34"/>
<gene>
    <name evidence="1" type="ORF">OBBRIDRAFT_572757</name>
</gene>
<evidence type="ECO:0000313" key="2">
    <source>
        <dbReference type="Proteomes" id="UP000250043"/>
    </source>
</evidence>
<sequence length="133" mass="14928">MSRKKRARCQSCSGIWAWRRASCPSGNSSTSVGPSRDWRAMQSFNWLYGASDMVQCPRGTEQTIYEDDSAQSQGQILMSADQFANWRVALSTRRDAVRQAIRNSPRAANVVALCASQQHIMSSMATQWHSLRP</sequence>
<accession>A0A8E2DT34</accession>
<name>A0A8E2DT34_9APHY</name>
<dbReference type="EMBL" id="KV722336">
    <property type="protein sequence ID" value="OCH95334.1"/>
    <property type="molecule type" value="Genomic_DNA"/>
</dbReference>
<organism evidence="1 2">
    <name type="scientific">Obba rivulosa</name>
    <dbReference type="NCBI Taxonomy" id="1052685"/>
    <lineage>
        <taxon>Eukaryota</taxon>
        <taxon>Fungi</taxon>
        <taxon>Dikarya</taxon>
        <taxon>Basidiomycota</taxon>
        <taxon>Agaricomycotina</taxon>
        <taxon>Agaricomycetes</taxon>
        <taxon>Polyporales</taxon>
        <taxon>Gelatoporiaceae</taxon>
        <taxon>Obba</taxon>
    </lineage>
</organism>
<keyword evidence="2" id="KW-1185">Reference proteome</keyword>
<protein>
    <submittedName>
        <fullName evidence="1">Uncharacterized protein</fullName>
    </submittedName>
</protein>